<gene>
    <name evidence="12" type="ORF">POCTA_138.1.T1160060</name>
</gene>
<dbReference type="InterPro" id="IPR017441">
    <property type="entry name" value="Protein_kinase_ATP_BS"/>
</dbReference>
<protein>
    <recommendedName>
        <fullName evidence="2">non-specific serine/threonine protein kinase</fullName>
        <ecNumber evidence="2">2.7.11.1</ecNumber>
    </recommendedName>
</protein>
<accession>A0A8S1XAW7</accession>
<evidence type="ECO:0000259" key="11">
    <source>
        <dbReference type="PROSITE" id="PS50011"/>
    </source>
</evidence>
<evidence type="ECO:0000256" key="4">
    <source>
        <dbReference type="ARBA" id="ARBA00022679"/>
    </source>
</evidence>
<evidence type="ECO:0000256" key="5">
    <source>
        <dbReference type="ARBA" id="ARBA00022741"/>
    </source>
</evidence>
<dbReference type="GO" id="GO:0005524">
    <property type="term" value="F:ATP binding"/>
    <property type="evidence" value="ECO:0007669"/>
    <property type="project" value="UniProtKB-UniRule"/>
</dbReference>
<evidence type="ECO:0000256" key="6">
    <source>
        <dbReference type="ARBA" id="ARBA00022777"/>
    </source>
</evidence>
<dbReference type="OrthoDB" id="248923at2759"/>
<sequence>MVFSKQYSLILYGNLAERFKSFNQIQELRPCYIFRLWVACNLIKGMILNCLFQVDVLIFVMQNNLNNLTIIITYIQKGMSLKDFQLLSKLGEGAYSSVYKVKRLEDSQEYALKKVKLQNLNDKEKQNAMNEVRILASIKHPNIISYKEAFIDIQSNSLCIVMEFADGSDLYQKIVNSKKNGKQIEEQIIWNIFIQIVRGLKALHELKILHRDLKSANVFLYQNGDVKLGDMNVSKVAKKGLLYTQTGTPFYASPEVWKDQPYDQKSDIWSLGCVVYEMASLKPPFQAEDMEGLYKRVIRGYYPRISQNYSQDLSNVIRSMLQVQPHLRPNCDKLLQFPSLLKRQDDMPKQEQTDNEPNTLLSTIKFPKNYHYFTSMLPKPCYECVNRKQIKSLHSQQASPNPRSLMSVNGSYEDVTSQQTIEKKEPITNNRKAQPDVLLILEQYNKQLRKPVMKVRPNRHQSQEEVSVLEVITQHQSKLSLENNRLPILEEVSPLKRKAKPNKHRNQSLPNANLLPLIQAGVLK</sequence>
<evidence type="ECO:0000256" key="2">
    <source>
        <dbReference type="ARBA" id="ARBA00012513"/>
    </source>
</evidence>
<evidence type="ECO:0000313" key="12">
    <source>
        <dbReference type="EMBL" id="CAD8198158.1"/>
    </source>
</evidence>
<evidence type="ECO:0000256" key="3">
    <source>
        <dbReference type="ARBA" id="ARBA00022527"/>
    </source>
</evidence>
<feature type="domain" description="Protein kinase" evidence="11">
    <location>
        <begin position="84"/>
        <end position="340"/>
    </location>
</feature>
<dbReference type="EMBL" id="CAJJDP010000116">
    <property type="protein sequence ID" value="CAD8198158.1"/>
    <property type="molecule type" value="Genomic_DNA"/>
</dbReference>
<dbReference type="InterPro" id="IPR008271">
    <property type="entry name" value="Ser/Thr_kinase_AS"/>
</dbReference>
<dbReference type="EC" id="2.7.11.1" evidence="2"/>
<evidence type="ECO:0000313" key="13">
    <source>
        <dbReference type="Proteomes" id="UP000683925"/>
    </source>
</evidence>
<dbReference type="PANTHER" id="PTHR44899">
    <property type="entry name" value="CAMK FAMILY PROTEIN KINASE"/>
    <property type="match status" value="1"/>
</dbReference>
<comment type="caution">
    <text evidence="12">The sequence shown here is derived from an EMBL/GenBank/DDBJ whole genome shotgun (WGS) entry which is preliminary data.</text>
</comment>
<dbReference type="FunFam" id="3.30.200.20:FF:000097">
    <property type="entry name" value="Probable serine/threonine-protein kinase nek1"/>
    <property type="match status" value="1"/>
</dbReference>
<dbReference type="SMART" id="SM00220">
    <property type="entry name" value="S_TKc"/>
    <property type="match status" value="1"/>
</dbReference>
<evidence type="ECO:0000256" key="1">
    <source>
        <dbReference type="ARBA" id="ARBA00010886"/>
    </source>
</evidence>
<dbReference type="InterPro" id="IPR051131">
    <property type="entry name" value="NEK_Ser/Thr_kinase_NIMA"/>
</dbReference>
<dbReference type="PANTHER" id="PTHR44899:SF6">
    <property type="entry name" value="SERINE_THREONINE PROTEIN KINASE"/>
    <property type="match status" value="1"/>
</dbReference>
<dbReference type="AlphaFoldDB" id="A0A8S1XAW7"/>
<comment type="catalytic activity">
    <reaction evidence="9">
        <text>L-seryl-[protein] + ATP = O-phospho-L-seryl-[protein] + ADP + H(+)</text>
        <dbReference type="Rhea" id="RHEA:17989"/>
        <dbReference type="Rhea" id="RHEA-COMP:9863"/>
        <dbReference type="Rhea" id="RHEA-COMP:11604"/>
        <dbReference type="ChEBI" id="CHEBI:15378"/>
        <dbReference type="ChEBI" id="CHEBI:29999"/>
        <dbReference type="ChEBI" id="CHEBI:30616"/>
        <dbReference type="ChEBI" id="CHEBI:83421"/>
        <dbReference type="ChEBI" id="CHEBI:456216"/>
        <dbReference type="EC" id="2.7.11.1"/>
    </reaction>
</comment>
<dbReference type="InterPro" id="IPR000719">
    <property type="entry name" value="Prot_kinase_dom"/>
</dbReference>
<proteinExistence type="inferred from homology"/>
<feature type="binding site" evidence="10">
    <location>
        <position position="113"/>
    </location>
    <ligand>
        <name>ATP</name>
        <dbReference type="ChEBI" id="CHEBI:30616"/>
    </ligand>
</feature>
<dbReference type="GO" id="GO:0004674">
    <property type="term" value="F:protein serine/threonine kinase activity"/>
    <property type="evidence" value="ECO:0007669"/>
    <property type="project" value="UniProtKB-KW"/>
</dbReference>
<keyword evidence="5 10" id="KW-0547">Nucleotide-binding</keyword>
<evidence type="ECO:0000256" key="10">
    <source>
        <dbReference type="PROSITE-ProRule" id="PRU10141"/>
    </source>
</evidence>
<keyword evidence="4" id="KW-0808">Transferase</keyword>
<dbReference type="PROSITE" id="PS00108">
    <property type="entry name" value="PROTEIN_KINASE_ST"/>
    <property type="match status" value="1"/>
</dbReference>
<organism evidence="12 13">
    <name type="scientific">Paramecium octaurelia</name>
    <dbReference type="NCBI Taxonomy" id="43137"/>
    <lineage>
        <taxon>Eukaryota</taxon>
        <taxon>Sar</taxon>
        <taxon>Alveolata</taxon>
        <taxon>Ciliophora</taxon>
        <taxon>Intramacronucleata</taxon>
        <taxon>Oligohymenophorea</taxon>
        <taxon>Peniculida</taxon>
        <taxon>Parameciidae</taxon>
        <taxon>Paramecium</taxon>
    </lineage>
</organism>
<keyword evidence="6" id="KW-0418">Kinase</keyword>
<keyword evidence="3" id="KW-0723">Serine/threonine-protein kinase</keyword>
<keyword evidence="13" id="KW-1185">Reference proteome</keyword>
<evidence type="ECO:0000256" key="7">
    <source>
        <dbReference type="ARBA" id="ARBA00022840"/>
    </source>
</evidence>
<dbReference type="Pfam" id="PF00069">
    <property type="entry name" value="Pkinase"/>
    <property type="match status" value="1"/>
</dbReference>
<dbReference type="PROSITE" id="PS00107">
    <property type="entry name" value="PROTEIN_KINASE_ATP"/>
    <property type="match status" value="1"/>
</dbReference>
<keyword evidence="7 10" id="KW-0067">ATP-binding</keyword>
<dbReference type="Proteomes" id="UP000683925">
    <property type="component" value="Unassembled WGS sequence"/>
</dbReference>
<comment type="similarity">
    <text evidence="1">Belongs to the protein kinase superfamily. NEK Ser/Thr protein kinase family. NIMA subfamily.</text>
</comment>
<dbReference type="CDD" id="cd08530">
    <property type="entry name" value="STKc_CNK2-like"/>
    <property type="match status" value="1"/>
</dbReference>
<evidence type="ECO:0000256" key="8">
    <source>
        <dbReference type="ARBA" id="ARBA00047899"/>
    </source>
</evidence>
<dbReference type="OMA" id="KRQDDMP"/>
<dbReference type="PROSITE" id="PS50011">
    <property type="entry name" value="PROTEIN_KINASE_DOM"/>
    <property type="match status" value="1"/>
</dbReference>
<comment type="catalytic activity">
    <reaction evidence="8">
        <text>L-threonyl-[protein] + ATP = O-phospho-L-threonyl-[protein] + ADP + H(+)</text>
        <dbReference type="Rhea" id="RHEA:46608"/>
        <dbReference type="Rhea" id="RHEA-COMP:11060"/>
        <dbReference type="Rhea" id="RHEA-COMP:11605"/>
        <dbReference type="ChEBI" id="CHEBI:15378"/>
        <dbReference type="ChEBI" id="CHEBI:30013"/>
        <dbReference type="ChEBI" id="CHEBI:30616"/>
        <dbReference type="ChEBI" id="CHEBI:61977"/>
        <dbReference type="ChEBI" id="CHEBI:456216"/>
        <dbReference type="EC" id="2.7.11.1"/>
    </reaction>
</comment>
<reference evidence="12" key="1">
    <citation type="submission" date="2021-01" db="EMBL/GenBank/DDBJ databases">
        <authorList>
            <consortium name="Genoscope - CEA"/>
            <person name="William W."/>
        </authorList>
    </citation>
    <scope>NUCLEOTIDE SEQUENCE</scope>
</reference>
<evidence type="ECO:0000256" key="9">
    <source>
        <dbReference type="ARBA" id="ARBA00048679"/>
    </source>
</evidence>
<name>A0A8S1XAW7_PAROT</name>